<evidence type="ECO:0000313" key="2">
    <source>
        <dbReference type="Proteomes" id="UP000248039"/>
    </source>
</evidence>
<dbReference type="EMBL" id="PYBW01000039">
    <property type="protein sequence ID" value="PYC80495.1"/>
    <property type="molecule type" value="Genomic_DNA"/>
</dbReference>
<gene>
    <name evidence="1" type="ORF">C7C46_12390</name>
</gene>
<dbReference type="OrthoDB" id="4725734at2"/>
<accession>A0A2V4NJ38</accession>
<sequence length="102" mass="11211">MGEWETGQQPWVRQRVKRASQALPCYFCGSNTAMLSDHDDDRDTGRVELYCDNQDCDAREVVILVLRDGAGAHDRADVQALHAVDAGSPTIGLLPTDRASQP</sequence>
<comment type="caution">
    <text evidence="1">The sequence shown here is derived from an EMBL/GenBank/DDBJ whole genome shotgun (WGS) entry which is preliminary data.</text>
</comment>
<proteinExistence type="predicted"/>
<protein>
    <submittedName>
        <fullName evidence="1">Uncharacterized protein</fullName>
    </submittedName>
</protein>
<dbReference type="AlphaFoldDB" id="A0A2V4NJ38"/>
<evidence type="ECO:0000313" key="1">
    <source>
        <dbReference type="EMBL" id="PYC80495.1"/>
    </source>
</evidence>
<dbReference type="RefSeq" id="WP_110668784.1">
    <property type="nucleotide sequence ID" value="NZ_PYBW01000039.1"/>
</dbReference>
<reference evidence="1 2" key="1">
    <citation type="submission" date="2018-03" db="EMBL/GenBank/DDBJ databases">
        <title>Bioinformatic expansion and discovery of thiopeptide antibiotics.</title>
        <authorList>
            <person name="Schwalen C.J."/>
            <person name="Hudson G.A."/>
            <person name="Mitchell D.A."/>
        </authorList>
    </citation>
    <scope>NUCLEOTIDE SEQUENCE [LARGE SCALE GENOMIC DNA]</scope>
    <source>
        <strain evidence="1 2">ATCC 21389</strain>
    </source>
</reference>
<keyword evidence="2" id="KW-1185">Reference proteome</keyword>
<name>A0A2V4NJ38_9ACTN</name>
<organism evidence="1 2">
    <name type="scientific">Streptomyces tateyamensis</name>
    <dbReference type="NCBI Taxonomy" id="565073"/>
    <lineage>
        <taxon>Bacteria</taxon>
        <taxon>Bacillati</taxon>
        <taxon>Actinomycetota</taxon>
        <taxon>Actinomycetes</taxon>
        <taxon>Kitasatosporales</taxon>
        <taxon>Streptomycetaceae</taxon>
        <taxon>Streptomyces</taxon>
    </lineage>
</organism>
<dbReference type="Proteomes" id="UP000248039">
    <property type="component" value="Unassembled WGS sequence"/>
</dbReference>